<evidence type="ECO:0008006" key="5">
    <source>
        <dbReference type="Google" id="ProtNLM"/>
    </source>
</evidence>
<dbReference type="InterPro" id="IPR052769">
    <property type="entry name" value="TPR_domain_protein"/>
</dbReference>
<keyword evidence="4" id="KW-1185">Reference proteome</keyword>
<dbReference type="InterPro" id="IPR019734">
    <property type="entry name" value="TPR_rpt"/>
</dbReference>
<feature type="region of interest" description="Disordered" evidence="2">
    <location>
        <begin position="31"/>
        <end position="74"/>
    </location>
</feature>
<dbReference type="Proteomes" id="UP001162156">
    <property type="component" value="Unassembled WGS sequence"/>
</dbReference>
<dbReference type="SUPFAM" id="SSF48452">
    <property type="entry name" value="TPR-like"/>
    <property type="match status" value="1"/>
</dbReference>
<dbReference type="SMART" id="SM00028">
    <property type="entry name" value="TPR"/>
    <property type="match status" value="3"/>
</dbReference>
<comment type="caution">
    <text evidence="3">The sequence shown here is derived from an EMBL/GenBank/DDBJ whole genome shotgun (WGS) entry which is preliminary data.</text>
</comment>
<keyword evidence="1" id="KW-0802">TPR repeat</keyword>
<evidence type="ECO:0000313" key="4">
    <source>
        <dbReference type="Proteomes" id="UP001162156"/>
    </source>
</evidence>
<organism evidence="3 4">
    <name type="scientific">Rhamnusium bicolor</name>
    <dbReference type="NCBI Taxonomy" id="1586634"/>
    <lineage>
        <taxon>Eukaryota</taxon>
        <taxon>Metazoa</taxon>
        <taxon>Ecdysozoa</taxon>
        <taxon>Arthropoda</taxon>
        <taxon>Hexapoda</taxon>
        <taxon>Insecta</taxon>
        <taxon>Pterygota</taxon>
        <taxon>Neoptera</taxon>
        <taxon>Endopterygota</taxon>
        <taxon>Coleoptera</taxon>
        <taxon>Polyphaga</taxon>
        <taxon>Cucujiformia</taxon>
        <taxon>Chrysomeloidea</taxon>
        <taxon>Cerambycidae</taxon>
        <taxon>Lepturinae</taxon>
        <taxon>Rhagiini</taxon>
        <taxon>Rhamnusium</taxon>
    </lineage>
</organism>
<dbReference type="EMBL" id="JANEYF010000851">
    <property type="protein sequence ID" value="KAJ8967532.1"/>
    <property type="molecule type" value="Genomic_DNA"/>
</dbReference>
<protein>
    <recommendedName>
        <fullName evidence="5">Tetratricopeptide repeat protein 1</fullName>
    </recommendedName>
</protein>
<feature type="repeat" description="TPR" evidence="1">
    <location>
        <begin position="180"/>
        <end position="213"/>
    </location>
</feature>
<dbReference type="PANTHER" id="PTHR46014:SF1">
    <property type="entry name" value="TETRATRICOPEPTIDE REPEAT PROTEIN 1"/>
    <property type="match status" value="1"/>
</dbReference>
<dbReference type="Pfam" id="PF13181">
    <property type="entry name" value="TPR_8"/>
    <property type="match status" value="1"/>
</dbReference>
<dbReference type="PROSITE" id="PS50005">
    <property type="entry name" value="TPR"/>
    <property type="match status" value="1"/>
</dbReference>
<evidence type="ECO:0000256" key="1">
    <source>
        <dbReference type="PROSITE-ProRule" id="PRU00339"/>
    </source>
</evidence>
<dbReference type="Gene3D" id="1.25.40.10">
    <property type="entry name" value="Tetratricopeptide repeat domain"/>
    <property type="match status" value="1"/>
</dbReference>
<evidence type="ECO:0000256" key="2">
    <source>
        <dbReference type="SAM" id="MobiDB-lite"/>
    </source>
</evidence>
<dbReference type="AlphaFoldDB" id="A0AAV8ZQR0"/>
<evidence type="ECO:0000313" key="3">
    <source>
        <dbReference type="EMBL" id="KAJ8967532.1"/>
    </source>
</evidence>
<gene>
    <name evidence="3" type="ORF">NQ314_002847</name>
</gene>
<dbReference type="InterPro" id="IPR011990">
    <property type="entry name" value="TPR-like_helical_dom_sf"/>
</dbReference>
<name>A0AAV8ZQR0_9CUCU</name>
<sequence>MTEEVNEQIPTNEEVINDITKNLESEFVINTENEDNEDNEDKSKIIQGNSAVKIGERERNSGVPEGFDTDTKPLKPDLLDDYIDEEKLKDLEVTLSEEEKETRLKEALELKKRGNDEFKNEKYLESVITYTEALKLCPLKYDNDRSIFYANRAASKTKLERKQSAIEDCSKALELNDTYVKVYLRRAKLYEETEKLDESLEDYKKILSFDPGNRDALQAQYRLPPLIAERNEKLKTEMLGKLKDLGNMILKPFGLSTDNFQLQQDPNSGGYSVNFAQNSKR</sequence>
<accession>A0AAV8ZQR0</accession>
<dbReference type="PANTHER" id="PTHR46014">
    <property type="entry name" value="TETRATRICOPEPTIDE REPEAT PROTEIN 1"/>
    <property type="match status" value="1"/>
</dbReference>
<reference evidence="3" key="1">
    <citation type="journal article" date="2023" name="Insect Mol. Biol.">
        <title>Genome sequencing provides insights into the evolution of gene families encoding plant cell wall-degrading enzymes in longhorned beetles.</title>
        <authorList>
            <person name="Shin N.R."/>
            <person name="Okamura Y."/>
            <person name="Kirsch R."/>
            <person name="Pauchet Y."/>
        </authorList>
    </citation>
    <scope>NUCLEOTIDE SEQUENCE</scope>
    <source>
        <strain evidence="3">RBIC_L_NR</strain>
    </source>
</reference>
<proteinExistence type="predicted"/>